<evidence type="ECO:0000313" key="3">
    <source>
        <dbReference type="Proteomes" id="UP000593571"/>
    </source>
</evidence>
<proteinExistence type="predicted"/>
<feature type="region of interest" description="Disordered" evidence="1">
    <location>
        <begin position="1"/>
        <end position="141"/>
    </location>
</feature>
<organism evidence="2 3">
    <name type="scientific">Rousettus aegyptiacus</name>
    <name type="common">Egyptian fruit bat</name>
    <name type="synonym">Pteropus aegyptiacus</name>
    <dbReference type="NCBI Taxonomy" id="9407"/>
    <lineage>
        <taxon>Eukaryota</taxon>
        <taxon>Metazoa</taxon>
        <taxon>Chordata</taxon>
        <taxon>Craniata</taxon>
        <taxon>Vertebrata</taxon>
        <taxon>Euteleostomi</taxon>
        <taxon>Mammalia</taxon>
        <taxon>Eutheria</taxon>
        <taxon>Laurasiatheria</taxon>
        <taxon>Chiroptera</taxon>
        <taxon>Yinpterochiroptera</taxon>
        <taxon>Pteropodoidea</taxon>
        <taxon>Pteropodidae</taxon>
        <taxon>Rousettinae</taxon>
        <taxon>Rousettus</taxon>
    </lineage>
</organism>
<feature type="compositionally biased region" description="Low complexity" evidence="1">
    <location>
        <begin position="112"/>
        <end position="134"/>
    </location>
</feature>
<comment type="caution">
    <text evidence="2">The sequence shown here is derived from an EMBL/GenBank/DDBJ whole genome shotgun (WGS) entry which is preliminary data.</text>
</comment>
<dbReference type="AlphaFoldDB" id="A0A7J8JC39"/>
<name>A0A7J8JC39_ROUAE</name>
<evidence type="ECO:0000313" key="2">
    <source>
        <dbReference type="EMBL" id="KAF6494407.1"/>
    </source>
</evidence>
<evidence type="ECO:0000256" key="1">
    <source>
        <dbReference type="SAM" id="MobiDB-lite"/>
    </source>
</evidence>
<reference evidence="2 3" key="1">
    <citation type="journal article" date="2020" name="Nature">
        <title>Six reference-quality genomes reveal evolution of bat adaptations.</title>
        <authorList>
            <person name="Jebb D."/>
            <person name="Huang Z."/>
            <person name="Pippel M."/>
            <person name="Hughes G.M."/>
            <person name="Lavrichenko K."/>
            <person name="Devanna P."/>
            <person name="Winkler S."/>
            <person name="Jermiin L.S."/>
            <person name="Skirmuntt E.C."/>
            <person name="Katzourakis A."/>
            <person name="Burkitt-Gray L."/>
            <person name="Ray D.A."/>
            <person name="Sullivan K.A.M."/>
            <person name="Roscito J.G."/>
            <person name="Kirilenko B.M."/>
            <person name="Davalos L.M."/>
            <person name="Corthals A.P."/>
            <person name="Power M.L."/>
            <person name="Jones G."/>
            <person name="Ransome R.D."/>
            <person name="Dechmann D.K.N."/>
            <person name="Locatelli A.G."/>
            <person name="Puechmaille S.J."/>
            <person name="Fedrigo O."/>
            <person name="Jarvis E.D."/>
            <person name="Hiller M."/>
            <person name="Vernes S.C."/>
            <person name="Myers E.W."/>
            <person name="Teeling E.C."/>
        </authorList>
    </citation>
    <scope>NUCLEOTIDE SEQUENCE [LARGE SCALE GENOMIC DNA]</scope>
    <source>
        <strain evidence="2">MRouAeg1</strain>
        <tissue evidence="2">Muscle</tissue>
    </source>
</reference>
<gene>
    <name evidence="2" type="ORF">HJG63_003391</name>
</gene>
<protein>
    <submittedName>
        <fullName evidence="2">Cold shock domain containing C2</fullName>
    </submittedName>
</protein>
<dbReference type="Proteomes" id="UP000593571">
    <property type="component" value="Unassembled WGS sequence"/>
</dbReference>
<accession>A0A7J8JC39</accession>
<keyword evidence="3" id="KW-1185">Reference proteome</keyword>
<feature type="compositionally biased region" description="Low complexity" evidence="1">
    <location>
        <begin position="70"/>
        <end position="90"/>
    </location>
</feature>
<sequence>MTIHTAHLSDHPLLLAPSAQERQSAEAGCRRQSSTSAARERRSLWLVRLPSRARPGPARKDALSPLSGRPSPSTGRAAGSGSGVVSHHGTCPVLCPPNGPGRTRRQPAPLLAPCSRASVSSSHARRATASSPPRMGRRTSSCTYLTSRASTCRWRVTR</sequence>
<dbReference type="EMBL" id="JACASE010000002">
    <property type="protein sequence ID" value="KAF6494407.1"/>
    <property type="molecule type" value="Genomic_DNA"/>
</dbReference>